<evidence type="ECO:0000313" key="5">
    <source>
        <dbReference type="Proteomes" id="UP001594351"/>
    </source>
</evidence>
<dbReference type="InterPro" id="IPR016155">
    <property type="entry name" value="Mopterin_synth/thiamin_S_b"/>
</dbReference>
<dbReference type="PANTHER" id="PTHR39081:SF1">
    <property type="entry name" value="MUT7-C RNASE DOMAIN-CONTAINING PROTEIN"/>
    <property type="match status" value="1"/>
</dbReference>
<comment type="caution">
    <text evidence="4">The sequence shown here is derived from an EMBL/GenBank/DDBJ whole genome shotgun (WGS) entry which is preliminary data.</text>
</comment>
<evidence type="ECO:0000313" key="4">
    <source>
        <dbReference type="EMBL" id="MFC1849685.1"/>
    </source>
</evidence>
<sequence>MNNLDQEHHEKHVVPWQQADFRFYEELNDFLIPDKRKKSFQHLFKGNPAIKDVIESLGVPHTEVDLVLVNGQSVSFAYTLKAGDRISVFPTFESLDISSVTKLRAEPLREPKFILDVHLGKCARYLRLLGFDSLYENNYTDPEIVRIALDQKRIILTRDLGLLKIKNVTHGYWVRSKTPAEQVPEILQRFDLYAMMKPFQRCTTCNGLIVKTPKEAVLAVLKPNTKKHFKNFSRCLGCGKVYWKGSHYHQMKRFVDSILSIKPAPKGPGHNCLKK</sequence>
<proteinExistence type="predicted"/>
<keyword evidence="1" id="KW-0694">RNA-binding</keyword>
<dbReference type="EMBL" id="JBHPBY010000053">
    <property type="protein sequence ID" value="MFC1849685.1"/>
    <property type="molecule type" value="Genomic_DNA"/>
</dbReference>
<dbReference type="Pfam" id="PF14451">
    <property type="entry name" value="Ub-Mut7C"/>
    <property type="match status" value="1"/>
</dbReference>
<feature type="domain" description="Ubiquitin Mut7-C" evidence="3">
    <location>
        <begin position="18"/>
        <end position="96"/>
    </location>
</feature>
<feature type="domain" description="Mut7-C RNAse" evidence="2">
    <location>
        <begin position="111"/>
        <end position="254"/>
    </location>
</feature>
<name>A0ABV6YU01_UNCC1</name>
<protein>
    <submittedName>
        <fullName evidence="4">Mut7-C RNAse domain-containing protein</fullName>
    </submittedName>
</protein>
<dbReference type="InterPro" id="IPR002782">
    <property type="entry name" value="Mut7-C_RNAse_dom"/>
</dbReference>
<gene>
    <name evidence="4" type="ORF">ACFL27_05690</name>
</gene>
<dbReference type="InterPro" id="IPR027798">
    <property type="entry name" value="Ub_Mut7C"/>
</dbReference>
<evidence type="ECO:0000259" key="3">
    <source>
        <dbReference type="Pfam" id="PF14451"/>
    </source>
</evidence>
<reference evidence="4 5" key="1">
    <citation type="submission" date="2024-09" db="EMBL/GenBank/DDBJ databases">
        <title>Laminarin stimulates single cell rates of sulfate reduction while oxygen inhibits transcriptomic activity in coastal marine sediment.</title>
        <authorList>
            <person name="Lindsay M."/>
            <person name="Orcutt B."/>
            <person name="Emerson D."/>
            <person name="Stepanauskas R."/>
            <person name="D'Angelo T."/>
        </authorList>
    </citation>
    <scope>NUCLEOTIDE SEQUENCE [LARGE SCALE GENOMIC DNA]</scope>
    <source>
        <strain evidence="4">SAG AM-311-K15</strain>
    </source>
</reference>
<dbReference type="PANTHER" id="PTHR39081">
    <property type="entry name" value="MUT7-C DOMAIN-CONTAINING PROTEIN"/>
    <property type="match status" value="1"/>
</dbReference>
<evidence type="ECO:0000259" key="2">
    <source>
        <dbReference type="Pfam" id="PF01927"/>
    </source>
</evidence>
<dbReference type="PROSITE" id="PS50889">
    <property type="entry name" value="S4"/>
    <property type="match status" value="1"/>
</dbReference>
<dbReference type="Pfam" id="PF01927">
    <property type="entry name" value="Mut7-C"/>
    <property type="match status" value="1"/>
</dbReference>
<dbReference type="SUPFAM" id="SSF54285">
    <property type="entry name" value="MoaD/ThiS"/>
    <property type="match status" value="1"/>
</dbReference>
<organism evidence="4 5">
    <name type="scientific">candidate division CSSED10-310 bacterium</name>
    <dbReference type="NCBI Taxonomy" id="2855610"/>
    <lineage>
        <taxon>Bacteria</taxon>
        <taxon>Bacteria division CSSED10-310</taxon>
    </lineage>
</organism>
<evidence type="ECO:0000256" key="1">
    <source>
        <dbReference type="PROSITE-ProRule" id="PRU00182"/>
    </source>
</evidence>
<dbReference type="Proteomes" id="UP001594351">
    <property type="component" value="Unassembled WGS sequence"/>
</dbReference>
<keyword evidence="5" id="KW-1185">Reference proteome</keyword>
<accession>A0ABV6YU01</accession>